<dbReference type="HOGENOM" id="CLU_255442_0_0_1"/>
<dbReference type="InterPro" id="IPR000156">
    <property type="entry name" value="Ran_bind_dom"/>
</dbReference>
<feature type="compositionally biased region" description="Low complexity" evidence="1">
    <location>
        <begin position="519"/>
        <end position="535"/>
    </location>
</feature>
<dbReference type="PANTHER" id="PTHR38697:SF1">
    <property type="entry name" value="NUCLEAR PORE COMPLEX PROTEIN SIMILAR TO S. CEREVISIAE NUP2 (EUROFUNG)"/>
    <property type="match status" value="1"/>
</dbReference>
<feature type="compositionally biased region" description="Low complexity" evidence="1">
    <location>
        <begin position="383"/>
        <end position="412"/>
    </location>
</feature>
<feature type="compositionally biased region" description="Low complexity" evidence="1">
    <location>
        <begin position="881"/>
        <end position="894"/>
    </location>
</feature>
<evidence type="ECO:0000313" key="4">
    <source>
        <dbReference type="Proteomes" id="UP000019376"/>
    </source>
</evidence>
<feature type="compositionally biased region" description="Polar residues" evidence="1">
    <location>
        <begin position="1032"/>
        <end position="1092"/>
    </location>
</feature>
<feature type="compositionally biased region" description="Basic and acidic residues" evidence="1">
    <location>
        <begin position="817"/>
        <end position="828"/>
    </location>
</feature>
<feature type="domain" description="RanBD1" evidence="2">
    <location>
        <begin position="1150"/>
        <end position="1222"/>
    </location>
</feature>
<dbReference type="EMBL" id="KB644415">
    <property type="protein sequence ID" value="EPS33179.1"/>
    <property type="molecule type" value="Genomic_DNA"/>
</dbReference>
<sequence length="1264" mass="129293">MSKRTAQGPQGSKETELDFGMQGTPDDKPQRATAAQLASRKIKEIRKRPRGTTPTGGAGEAPAAFGQLPSAPAFQPPSSFSAPPSQPSGFSFGQSQSQSFPGATAAPAQPSQDSPFSFGASNSTPFNFSGGFGAAPSNPFAGSAFGAGNAAPAQPSTSATSVSFGGFGNQSTTQPAFSFGATQTASSTASGSGNGGLFGQTSGTNASSNAAGDSMQMSPEAKPKSIFAASSDPQGKDIFGGSGSFGKPAVSANNSDFNLDGAHVAYNVNKQPAVEGNPFAPKSTASSQPNASSQSKPFGSLFGATPVSSNPPESKATADSNVFAQKPAAPSNPFSFQSASSDTAKAPSTQAQSGGLFSTKPASTQSAPSGLFAQAAPSPNLFAPKAPSSDTASAAPSTQTTNNIFGTSTTTQPSIFGDKSSSKSLFAPQSNQVEAPEKPAQLNPFGSLFGASSNAPETPPSSKPAETKPFAGLFGGLPATTKPAEASSTLKLFGAPVPAAAPPVEAKPSESGSQSTSLFGAAAPTFNAPPTTGATQSLFAAKPTTEQPSTSPAKPFANLPSSETGAASSKPASTTDLDNSKQKEIPATYQRLKIPPGTSKEVAEGAELLWKIRALDTQFQKQVLKYQPGIDCFDDLILFYMRIRNAMGAPVKASTETKQKSAHVDVVNGSATSSVFAKSFSAPNSGKEAPASSVSAQGTAKSLFANASANGSVTSPAPAAPAASPVKPASNMFAQAASPAPSASASPAKPTGNMFAQAASPAPNSSASSKLSGNMFAQPVSQASQNGTATPTPPKFGASVGTVDFMAQFKQKAEKTMKEEKAKRKAEDFDSEEDDEEEWERRDAEKQREKRAKLEAEGVKKKKSVFRNGKFEWVDVDEPTSADSSGTTSLSTDGPADKAVEKPSEKPAASNLFAPSDSASITAPSAGSSTGSIFESSGRPLPASENIFGSLTPSQNDSGKDSDESDVEEKVESKQAKPAEPAGAAKSSINAPLPAPTAEAGRSLFDRVSSPTPTPQKDAASSTSSLFSASFGQNNSFGKSTSFGQNSTTSSGDKNSSFGPSMSFGQNSTTPAAGKTNNPFGQSISFGQSTTAPAADKTWKPSSPIKFSTESAAAATSAPASTLPSTQASSEANSGAATPEDEISSGEVFDMSKANAGEEEESVVFECKARAFKLATGWQLQGTGVLRLLQHPGTNRARIVLRTDPGGNVILNTFLKKDLDYSRQGNSVQFMVPQADKAQPEHWTVRVNAQSIEKLHPKMQEIKN</sequence>
<feature type="compositionally biased region" description="Polar residues" evidence="1">
    <location>
        <begin position="332"/>
        <end position="368"/>
    </location>
</feature>
<feature type="compositionally biased region" description="Polar residues" evidence="1">
    <location>
        <begin position="947"/>
        <end position="956"/>
    </location>
</feature>
<evidence type="ECO:0000256" key="1">
    <source>
        <dbReference type="SAM" id="MobiDB-lite"/>
    </source>
</evidence>
<dbReference type="AlphaFoldDB" id="S7ZRW1"/>
<feature type="region of interest" description="Disordered" evidence="1">
    <location>
        <begin position="273"/>
        <end position="477"/>
    </location>
</feature>
<dbReference type="Pfam" id="PF00638">
    <property type="entry name" value="Ran_BP1"/>
    <property type="match status" value="1"/>
</dbReference>
<dbReference type="PANTHER" id="PTHR38697">
    <property type="entry name" value="NUCLEAR PORE COMPLEX PROTEIN SIMILAR TO S. CEREVISIAE NUP2 (EUROFUNG)"/>
    <property type="match status" value="1"/>
</dbReference>
<feature type="compositionally biased region" description="Basic and acidic residues" evidence="1">
    <location>
        <begin position="839"/>
        <end position="859"/>
    </location>
</feature>
<feature type="region of interest" description="Disordered" evidence="1">
    <location>
        <begin position="1"/>
        <end position="257"/>
    </location>
</feature>
<evidence type="ECO:0000259" key="2">
    <source>
        <dbReference type="PROSITE" id="PS50196"/>
    </source>
</evidence>
<dbReference type="OrthoDB" id="185618at2759"/>
<feature type="compositionally biased region" description="Polar residues" evidence="1">
    <location>
        <begin position="199"/>
        <end position="217"/>
    </location>
</feature>
<feature type="compositionally biased region" description="Low complexity" evidence="1">
    <location>
        <begin position="137"/>
        <end position="163"/>
    </location>
</feature>
<dbReference type="PROSITE" id="PS50196">
    <property type="entry name" value="RANBD1"/>
    <property type="match status" value="1"/>
</dbReference>
<dbReference type="SMART" id="SM00160">
    <property type="entry name" value="RanBD"/>
    <property type="match status" value="1"/>
</dbReference>
<dbReference type="Proteomes" id="UP000019376">
    <property type="component" value="Unassembled WGS sequence"/>
</dbReference>
<reference evidence="3 4" key="1">
    <citation type="journal article" date="2013" name="PLoS ONE">
        <title>Genomic and secretomic analyses reveal unique features of the lignocellulolytic enzyme system of Penicillium decumbens.</title>
        <authorList>
            <person name="Liu G."/>
            <person name="Zhang L."/>
            <person name="Wei X."/>
            <person name="Zou G."/>
            <person name="Qin Y."/>
            <person name="Ma L."/>
            <person name="Li J."/>
            <person name="Zheng H."/>
            <person name="Wang S."/>
            <person name="Wang C."/>
            <person name="Xun L."/>
            <person name="Zhao G.-P."/>
            <person name="Zhou Z."/>
            <person name="Qu Y."/>
        </authorList>
    </citation>
    <scope>NUCLEOTIDE SEQUENCE [LARGE SCALE GENOMIC DNA]</scope>
    <source>
        <strain evidence="4">114-2 / CGMCC 5302</strain>
    </source>
</reference>
<organism evidence="3 4">
    <name type="scientific">Penicillium oxalicum (strain 114-2 / CGMCC 5302)</name>
    <name type="common">Penicillium decumbens</name>
    <dbReference type="NCBI Taxonomy" id="933388"/>
    <lineage>
        <taxon>Eukaryota</taxon>
        <taxon>Fungi</taxon>
        <taxon>Dikarya</taxon>
        <taxon>Ascomycota</taxon>
        <taxon>Pezizomycotina</taxon>
        <taxon>Eurotiomycetes</taxon>
        <taxon>Eurotiomycetidae</taxon>
        <taxon>Eurotiales</taxon>
        <taxon>Aspergillaceae</taxon>
        <taxon>Penicillium</taxon>
    </lineage>
</organism>
<dbReference type="PhylomeDB" id="S7ZRW1"/>
<name>S7ZRW1_PENO1</name>
<feature type="compositionally biased region" description="Low complexity" evidence="1">
    <location>
        <begin position="176"/>
        <end position="191"/>
    </location>
</feature>
<dbReference type="InterPro" id="IPR053074">
    <property type="entry name" value="NPC_Nucleoporin"/>
</dbReference>
<dbReference type="CDD" id="cd13170">
    <property type="entry name" value="RanBD_NUP50"/>
    <property type="match status" value="1"/>
</dbReference>
<dbReference type="eggNOG" id="KOG0866">
    <property type="taxonomic scope" value="Eukaryota"/>
</dbReference>
<feature type="compositionally biased region" description="Basic and acidic residues" evidence="1">
    <location>
        <begin position="958"/>
        <end position="977"/>
    </location>
</feature>
<feature type="region of interest" description="Disordered" evidence="1">
    <location>
        <begin position="817"/>
        <end position="1145"/>
    </location>
</feature>
<feature type="compositionally biased region" description="Basic and acidic residues" evidence="1">
    <location>
        <begin position="895"/>
        <end position="905"/>
    </location>
</feature>
<feature type="compositionally biased region" description="Polar residues" evidence="1">
    <location>
        <begin position="109"/>
        <end position="127"/>
    </location>
</feature>
<feature type="region of interest" description="Disordered" evidence="1">
    <location>
        <begin position="499"/>
        <end position="584"/>
    </location>
</feature>
<evidence type="ECO:0000313" key="3">
    <source>
        <dbReference type="EMBL" id="EPS33179.1"/>
    </source>
</evidence>
<feature type="compositionally biased region" description="Polar residues" evidence="1">
    <location>
        <begin position="306"/>
        <end position="323"/>
    </location>
</feature>
<gene>
    <name evidence="3" type="ORF">PDE_08141</name>
</gene>
<dbReference type="SUPFAM" id="SSF50729">
    <property type="entry name" value="PH domain-like"/>
    <property type="match status" value="1"/>
</dbReference>
<feature type="compositionally biased region" description="Low complexity" evidence="1">
    <location>
        <begin position="738"/>
        <end position="769"/>
    </location>
</feature>
<feature type="compositionally biased region" description="Acidic residues" evidence="1">
    <location>
        <begin position="829"/>
        <end position="838"/>
    </location>
</feature>
<dbReference type="Gene3D" id="2.30.29.30">
    <property type="entry name" value="Pleckstrin-homology domain (PH domain)/Phosphotyrosine-binding domain (PTB)"/>
    <property type="match status" value="1"/>
</dbReference>
<feature type="compositionally biased region" description="Low complexity" evidence="1">
    <location>
        <begin position="499"/>
        <end position="511"/>
    </location>
</feature>
<feature type="compositionally biased region" description="Polar residues" evidence="1">
    <location>
        <begin position="559"/>
        <end position="577"/>
    </location>
</feature>
<dbReference type="STRING" id="933388.S7ZRW1"/>
<feature type="compositionally biased region" description="Low complexity" evidence="1">
    <location>
        <begin position="1108"/>
        <end position="1130"/>
    </location>
</feature>
<feature type="compositionally biased region" description="Polar residues" evidence="1">
    <location>
        <begin position="422"/>
        <end position="433"/>
    </location>
</feature>
<feature type="compositionally biased region" description="Low complexity" evidence="1">
    <location>
        <begin position="1019"/>
        <end position="1031"/>
    </location>
</feature>
<keyword evidence="4" id="KW-1185">Reference proteome</keyword>
<dbReference type="InterPro" id="IPR011993">
    <property type="entry name" value="PH-like_dom_sf"/>
</dbReference>
<feature type="compositionally biased region" description="Polar residues" evidence="1">
    <location>
        <begin position="283"/>
        <end position="297"/>
    </location>
</feature>
<proteinExistence type="predicted"/>
<feature type="region of interest" description="Disordered" evidence="1">
    <location>
        <begin position="738"/>
        <end position="772"/>
    </location>
</feature>
<protein>
    <recommendedName>
        <fullName evidence="2">RanBD1 domain-containing protein</fullName>
    </recommendedName>
</protein>
<feature type="compositionally biased region" description="Polar residues" evidence="1">
    <location>
        <begin position="917"/>
        <end position="935"/>
    </location>
</feature>
<accession>S7ZRW1</accession>
<feature type="compositionally biased region" description="Low complexity" evidence="1">
    <location>
        <begin position="60"/>
        <end position="103"/>
    </location>
</feature>
<feature type="compositionally biased region" description="Polar residues" evidence="1">
    <location>
        <begin position="1"/>
        <end position="12"/>
    </location>
</feature>